<accession>A0A8S3K3V2</accession>
<name>A0A8S3K3V2_9BILA</name>
<evidence type="ECO:0000256" key="1">
    <source>
        <dbReference type="SAM" id="MobiDB-lite"/>
    </source>
</evidence>
<gene>
    <name evidence="2" type="ORF">GIL414_LOCUS85526</name>
</gene>
<sequence>MAESNKSRVHQLLQDGFKSTKNYISEHVDARSIVEQAQRNVRILARKAEQRLQEATSRKEQNDVSFQINTCSSSTNKR</sequence>
<feature type="region of interest" description="Disordered" evidence="1">
    <location>
        <begin position="54"/>
        <end position="78"/>
    </location>
</feature>
<organism evidence="2 3">
    <name type="scientific">Rotaria magnacalcarata</name>
    <dbReference type="NCBI Taxonomy" id="392030"/>
    <lineage>
        <taxon>Eukaryota</taxon>
        <taxon>Metazoa</taxon>
        <taxon>Spiralia</taxon>
        <taxon>Gnathifera</taxon>
        <taxon>Rotifera</taxon>
        <taxon>Eurotatoria</taxon>
        <taxon>Bdelloidea</taxon>
        <taxon>Philodinida</taxon>
        <taxon>Philodinidae</taxon>
        <taxon>Rotaria</taxon>
    </lineage>
</organism>
<comment type="caution">
    <text evidence="2">The sequence shown here is derived from an EMBL/GenBank/DDBJ whole genome shotgun (WGS) entry which is preliminary data.</text>
</comment>
<protein>
    <submittedName>
        <fullName evidence="2">Uncharacterized protein</fullName>
    </submittedName>
</protein>
<dbReference type="EMBL" id="CAJOBJ010370806">
    <property type="protein sequence ID" value="CAF5223324.1"/>
    <property type="molecule type" value="Genomic_DNA"/>
</dbReference>
<reference evidence="2" key="1">
    <citation type="submission" date="2021-02" db="EMBL/GenBank/DDBJ databases">
        <authorList>
            <person name="Nowell W R."/>
        </authorList>
    </citation>
    <scope>NUCLEOTIDE SEQUENCE</scope>
</reference>
<evidence type="ECO:0000313" key="2">
    <source>
        <dbReference type="EMBL" id="CAF5223324.1"/>
    </source>
</evidence>
<evidence type="ECO:0000313" key="3">
    <source>
        <dbReference type="Proteomes" id="UP000681720"/>
    </source>
</evidence>
<dbReference type="Proteomes" id="UP000681720">
    <property type="component" value="Unassembled WGS sequence"/>
</dbReference>
<dbReference type="AlphaFoldDB" id="A0A8S3K3V2"/>
<feature type="compositionally biased region" description="Polar residues" evidence="1">
    <location>
        <begin position="63"/>
        <end position="78"/>
    </location>
</feature>
<proteinExistence type="predicted"/>